<evidence type="ECO:0000256" key="1">
    <source>
        <dbReference type="ARBA" id="ARBA00008361"/>
    </source>
</evidence>
<dbReference type="PANTHER" id="PTHR44942:SF4">
    <property type="entry name" value="METHYLTRANSFERASE TYPE 11 DOMAIN-CONTAINING PROTEIN"/>
    <property type="match status" value="1"/>
</dbReference>
<accession>A0ABW2P868</accession>
<sequence length="274" mass="29366">MPTLPSAEASPPPSEPHHARQIAESFGVDAERYDRARPRYPEAMVRRIVAGSPGPDVLDVGIGTGIAARQFEAAGCRVLGVEPDERMAGFARRGGLEVEVATFEAWQAAGRAFDAVIAGQAWHWVDPVAGAAKAAQVLRPGGRLAVFWNVYQPEPEIGEAFAAVYRRVLPDAPIPQSGASDADPYSALSAKAEDGVRQAGAFGEPERWRFDWEQPYTRDEWLDQVPTTGLHTRLPPDTLREVLDGIGAAIDAVGGGFVMRFATVVVTAARTGAL</sequence>
<dbReference type="InterPro" id="IPR013216">
    <property type="entry name" value="Methyltransf_11"/>
</dbReference>
<evidence type="ECO:0000313" key="6">
    <source>
        <dbReference type="Proteomes" id="UP001596496"/>
    </source>
</evidence>
<dbReference type="RefSeq" id="WP_380828186.1">
    <property type="nucleotide sequence ID" value="NZ_JBHTCG010000012.1"/>
</dbReference>
<keyword evidence="2 5" id="KW-0489">Methyltransferase</keyword>
<dbReference type="InterPro" id="IPR051052">
    <property type="entry name" value="Diverse_substrate_MTase"/>
</dbReference>
<evidence type="ECO:0000256" key="3">
    <source>
        <dbReference type="ARBA" id="ARBA00022679"/>
    </source>
</evidence>
<dbReference type="GO" id="GO:0008168">
    <property type="term" value="F:methyltransferase activity"/>
    <property type="evidence" value="ECO:0007669"/>
    <property type="project" value="UniProtKB-KW"/>
</dbReference>
<reference evidence="6" key="1">
    <citation type="journal article" date="2019" name="Int. J. Syst. Evol. Microbiol.">
        <title>The Global Catalogue of Microorganisms (GCM) 10K type strain sequencing project: providing services to taxonomists for standard genome sequencing and annotation.</title>
        <authorList>
            <consortium name="The Broad Institute Genomics Platform"/>
            <consortium name="The Broad Institute Genome Sequencing Center for Infectious Disease"/>
            <person name="Wu L."/>
            <person name="Ma J."/>
        </authorList>
    </citation>
    <scope>NUCLEOTIDE SEQUENCE [LARGE SCALE GENOMIC DNA]</scope>
    <source>
        <strain evidence="6">CECT 7649</strain>
    </source>
</reference>
<evidence type="ECO:0000259" key="4">
    <source>
        <dbReference type="Pfam" id="PF08241"/>
    </source>
</evidence>
<comment type="caution">
    <text evidence="5">The sequence shown here is derived from an EMBL/GenBank/DDBJ whole genome shotgun (WGS) entry which is preliminary data.</text>
</comment>
<feature type="domain" description="Methyltransferase type 11" evidence="4">
    <location>
        <begin position="58"/>
        <end position="145"/>
    </location>
</feature>
<evidence type="ECO:0000313" key="5">
    <source>
        <dbReference type="EMBL" id="MFC7384425.1"/>
    </source>
</evidence>
<name>A0ABW2P868_9ACTN</name>
<evidence type="ECO:0000256" key="2">
    <source>
        <dbReference type="ARBA" id="ARBA00022603"/>
    </source>
</evidence>
<organism evidence="5 6">
    <name type="scientific">Sphaerisporangium rhizosphaerae</name>
    <dbReference type="NCBI Taxonomy" id="2269375"/>
    <lineage>
        <taxon>Bacteria</taxon>
        <taxon>Bacillati</taxon>
        <taxon>Actinomycetota</taxon>
        <taxon>Actinomycetes</taxon>
        <taxon>Streptosporangiales</taxon>
        <taxon>Streptosporangiaceae</taxon>
        <taxon>Sphaerisporangium</taxon>
    </lineage>
</organism>
<keyword evidence="3 5" id="KW-0808">Transferase</keyword>
<dbReference type="Gene3D" id="3.40.50.150">
    <property type="entry name" value="Vaccinia Virus protein VP39"/>
    <property type="match status" value="1"/>
</dbReference>
<dbReference type="PANTHER" id="PTHR44942">
    <property type="entry name" value="METHYLTRANSF_11 DOMAIN-CONTAINING PROTEIN"/>
    <property type="match status" value="1"/>
</dbReference>
<dbReference type="SUPFAM" id="SSF53335">
    <property type="entry name" value="S-adenosyl-L-methionine-dependent methyltransferases"/>
    <property type="match status" value="1"/>
</dbReference>
<keyword evidence="6" id="KW-1185">Reference proteome</keyword>
<dbReference type="GO" id="GO:0032259">
    <property type="term" value="P:methylation"/>
    <property type="evidence" value="ECO:0007669"/>
    <property type="project" value="UniProtKB-KW"/>
</dbReference>
<dbReference type="Proteomes" id="UP001596496">
    <property type="component" value="Unassembled WGS sequence"/>
</dbReference>
<dbReference type="EMBL" id="JBHTCG010000012">
    <property type="protein sequence ID" value="MFC7384425.1"/>
    <property type="molecule type" value="Genomic_DNA"/>
</dbReference>
<dbReference type="EC" id="2.1.1.-" evidence="5"/>
<proteinExistence type="inferred from homology"/>
<comment type="similarity">
    <text evidence="1">Belongs to the methyltransferase superfamily.</text>
</comment>
<dbReference type="CDD" id="cd02440">
    <property type="entry name" value="AdoMet_MTases"/>
    <property type="match status" value="1"/>
</dbReference>
<gene>
    <name evidence="5" type="ORF">ACFQSB_19595</name>
</gene>
<dbReference type="Pfam" id="PF08241">
    <property type="entry name" value="Methyltransf_11"/>
    <property type="match status" value="1"/>
</dbReference>
<dbReference type="InterPro" id="IPR029063">
    <property type="entry name" value="SAM-dependent_MTases_sf"/>
</dbReference>
<protein>
    <submittedName>
        <fullName evidence="5">Class I SAM-dependent methyltransferase</fullName>
        <ecNumber evidence="5">2.1.1.-</ecNumber>
    </submittedName>
</protein>